<dbReference type="InterPro" id="IPR006629">
    <property type="entry name" value="LITAF"/>
</dbReference>
<dbReference type="Pfam" id="PF10601">
    <property type="entry name" value="zf-LITAF-like"/>
    <property type="match status" value="1"/>
</dbReference>
<proteinExistence type="predicted"/>
<dbReference type="SUPFAM" id="SSF56219">
    <property type="entry name" value="DNase I-like"/>
    <property type="match status" value="1"/>
</dbReference>
<dbReference type="PROSITE" id="PS51837">
    <property type="entry name" value="LITAF"/>
    <property type="match status" value="1"/>
</dbReference>
<protein>
    <recommendedName>
        <fullName evidence="1">LITAF domain-containing protein</fullName>
    </recommendedName>
</protein>
<reference evidence="2" key="1">
    <citation type="journal article" date="2021" name="Mol. Ecol. Resour.">
        <title>Apolygus lucorum genome provides insights into omnivorousness and mesophyll feeding.</title>
        <authorList>
            <person name="Liu Y."/>
            <person name="Liu H."/>
            <person name="Wang H."/>
            <person name="Huang T."/>
            <person name="Liu B."/>
            <person name="Yang B."/>
            <person name="Yin L."/>
            <person name="Li B."/>
            <person name="Zhang Y."/>
            <person name="Zhang S."/>
            <person name="Jiang F."/>
            <person name="Zhang X."/>
            <person name="Ren Y."/>
            <person name="Wang B."/>
            <person name="Wang S."/>
            <person name="Lu Y."/>
            <person name="Wu K."/>
            <person name="Fan W."/>
            <person name="Wang G."/>
        </authorList>
    </citation>
    <scope>NUCLEOTIDE SEQUENCE</scope>
    <source>
        <strain evidence="2">12Hb</strain>
    </source>
</reference>
<dbReference type="PANTHER" id="PTHR47510">
    <property type="entry name" value="REVERSE TRANSCRIPTASE DOMAIN-CONTAINING PROTEIN"/>
    <property type="match status" value="1"/>
</dbReference>
<evidence type="ECO:0000259" key="1">
    <source>
        <dbReference type="PROSITE" id="PS51837"/>
    </source>
</evidence>
<comment type="caution">
    <text evidence="2">The sequence shown here is derived from an EMBL/GenBank/DDBJ whole genome shotgun (WGS) entry which is preliminary data.</text>
</comment>
<dbReference type="Gene3D" id="3.60.10.10">
    <property type="entry name" value="Endonuclease/exonuclease/phosphatase"/>
    <property type="match status" value="1"/>
</dbReference>
<dbReference type="EMBL" id="WIXP02000015">
    <property type="protein sequence ID" value="KAF6199289.1"/>
    <property type="molecule type" value="Genomic_DNA"/>
</dbReference>
<sequence>MTGSHRGSAILAAPELRAIECPILSSLTRVNVLECSAIEIPNLDGPRILVLSVYRAYGSDASEFMECLEDILTVAHCYDETAVIVLAGDFNVDLLPKQSKPKDDLLNLFYSFDLLPTVVDEPTRVFNQSRTCIDNIYQNYDKELRADVHHNYLSDHTGQYLNIDDLYRSEKRKSKKRDLYVRDFQCPTSKAGFIADIGLMVLPSIEVNESFEFLVRELHRLLEIHFPLRKKSINRGNQSKMINVSRVPEVMMSKENLKKLRQTASGSGQYRRLLSQACRRHSRLLRYFRRRAVEDELSKSGNNPRVIWSYINTARSKVSKVQAELMLDINGVKVCDPAHVASEFSSHFENAVKGFPRPLSSTSMSIPGTYSNKRSMFLSPVTEEELVQTASRVKASKCSPDELPGAVLKFSIEQLAPLLVSIFNNSMESGVFPELMKGALVIPILKKGNEAFPTNYRPISILSFFAKLFETLVYNRLVDFLESSGIMSRHQHGFLKGKSIETAVFDLTESVFRGVDDRKAPQSRLSHPATIVLDGLDVLVEEKTRFLGLHLDGRLNYDVHVTGLCKQLSSYTFCLRKLKTMANRSVLLTAYHSLVMSRATYAMLFWGSAANLELVFRMQKRALRVLLGLKPGQSCRGKFRENKLMTVPATYVYRAVLFARKLRPWFEGMRFDHGYSTRRTDLMIVPRHRMKFFERCASFSIIKILNHIGDGALSCPIAKTLHRTAIMNFGPESQSCVCPGCHANIRSRVKRESTTKTHLFALLICLLFCPCFWLPYCCDSCQATNHYCPNCNAFLGTYNN</sequence>
<name>A0A8S9WSW8_APOLU</name>
<organism evidence="2 3">
    <name type="scientific">Apolygus lucorum</name>
    <name type="common">Small green plant bug</name>
    <name type="synonym">Lygocoris lucorum</name>
    <dbReference type="NCBI Taxonomy" id="248454"/>
    <lineage>
        <taxon>Eukaryota</taxon>
        <taxon>Metazoa</taxon>
        <taxon>Ecdysozoa</taxon>
        <taxon>Arthropoda</taxon>
        <taxon>Hexapoda</taxon>
        <taxon>Insecta</taxon>
        <taxon>Pterygota</taxon>
        <taxon>Neoptera</taxon>
        <taxon>Paraneoptera</taxon>
        <taxon>Hemiptera</taxon>
        <taxon>Heteroptera</taxon>
        <taxon>Panheteroptera</taxon>
        <taxon>Cimicomorpha</taxon>
        <taxon>Miridae</taxon>
        <taxon>Mirini</taxon>
        <taxon>Apolygus</taxon>
    </lineage>
</organism>
<dbReference type="PANTHER" id="PTHR47510:SF3">
    <property type="entry name" value="ENDO_EXONUCLEASE_PHOSPHATASE DOMAIN-CONTAINING PROTEIN"/>
    <property type="match status" value="1"/>
</dbReference>
<feature type="domain" description="LITAF" evidence="1">
    <location>
        <begin position="718"/>
        <end position="800"/>
    </location>
</feature>
<evidence type="ECO:0000313" key="2">
    <source>
        <dbReference type="EMBL" id="KAF6199289.1"/>
    </source>
</evidence>
<accession>A0A8S9WSW8</accession>
<gene>
    <name evidence="2" type="ORF">GE061_007315</name>
</gene>
<dbReference type="SMART" id="SM00714">
    <property type="entry name" value="LITAF"/>
    <property type="match status" value="1"/>
</dbReference>
<dbReference type="Proteomes" id="UP000466442">
    <property type="component" value="Unassembled WGS sequence"/>
</dbReference>
<dbReference type="InterPro" id="IPR036691">
    <property type="entry name" value="Endo/exonu/phosph_ase_sf"/>
</dbReference>
<keyword evidence="3" id="KW-1185">Reference proteome</keyword>
<dbReference type="AlphaFoldDB" id="A0A8S9WSW8"/>
<dbReference type="OrthoDB" id="8194020at2759"/>
<evidence type="ECO:0000313" key="3">
    <source>
        <dbReference type="Proteomes" id="UP000466442"/>
    </source>
</evidence>